<comment type="caution">
    <text evidence="2">The sequence shown here is derived from an EMBL/GenBank/DDBJ whole genome shotgun (WGS) entry which is preliminary data.</text>
</comment>
<gene>
    <name evidence="2" type="ORF">HXL68_13470</name>
</gene>
<feature type="region of interest" description="Disordered" evidence="1">
    <location>
        <begin position="112"/>
        <end position="168"/>
    </location>
</feature>
<reference evidence="2" key="1">
    <citation type="submission" date="2020-04" db="EMBL/GenBank/DDBJ databases">
        <title>Deep metagenomics examines the oral microbiome during advanced dental caries in children, revealing novel taxa and co-occurrences with host molecules.</title>
        <authorList>
            <person name="Baker J.L."/>
            <person name="Morton J.T."/>
            <person name="Dinis M."/>
            <person name="Alvarez R."/>
            <person name="Tran N.C."/>
            <person name="Knight R."/>
            <person name="Edlund A."/>
        </authorList>
    </citation>
    <scope>NUCLEOTIDE SEQUENCE</scope>
    <source>
        <strain evidence="2">JCVI_32_bin.24</strain>
    </source>
</reference>
<dbReference type="AlphaFoldDB" id="A0A930G0A8"/>
<protein>
    <submittedName>
        <fullName evidence="2">Uncharacterized protein</fullName>
    </submittedName>
</protein>
<sequence>MSPEKRPRPRRSGIETEEERTWVEFYRRVRSDAVLAAEVLAQLDKDAEMKRAHLALFLTCKETIRREKAREARNKRIGYFVRWLAHVLLVQPLQALRALGGSSRDIAIEMLPEPSSPARPAPRALNAAADTGASSPGETSPPRRSRKARPDAPAPAAAGADGADPAAS</sequence>
<organism evidence="2 3">
    <name type="scientific">Dechloromonas agitata</name>
    <dbReference type="NCBI Taxonomy" id="73030"/>
    <lineage>
        <taxon>Bacteria</taxon>
        <taxon>Pseudomonadati</taxon>
        <taxon>Pseudomonadota</taxon>
        <taxon>Betaproteobacteria</taxon>
        <taxon>Rhodocyclales</taxon>
        <taxon>Azonexaceae</taxon>
        <taxon>Dechloromonas</taxon>
    </lineage>
</organism>
<name>A0A930G0A8_9RHOO</name>
<accession>A0A930G0A8</accession>
<dbReference type="EMBL" id="JABZMI010000335">
    <property type="protein sequence ID" value="MBF1166036.1"/>
    <property type="molecule type" value="Genomic_DNA"/>
</dbReference>
<evidence type="ECO:0000313" key="3">
    <source>
        <dbReference type="Proteomes" id="UP000718593"/>
    </source>
</evidence>
<dbReference type="Proteomes" id="UP000718593">
    <property type="component" value="Unassembled WGS sequence"/>
</dbReference>
<evidence type="ECO:0000256" key="1">
    <source>
        <dbReference type="SAM" id="MobiDB-lite"/>
    </source>
</evidence>
<evidence type="ECO:0000313" key="2">
    <source>
        <dbReference type="EMBL" id="MBF1166036.1"/>
    </source>
</evidence>
<feature type="compositionally biased region" description="Low complexity" evidence="1">
    <location>
        <begin position="154"/>
        <end position="168"/>
    </location>
</feature>
<proteinExistence type="predicted"/>